<feature type="transmembrane region" description="Helical" evidence="6">
    <location>
        <begin position="430"/>
        <end position="453"/>
    </location>
</feature>
<feature type="transmembrane region" description="Helical" evidence="6">
    <location>
        <begin position="77"/>
        <end position="99"/>
    </location>
</feature>
<evidence type="ECO:0000256" key="4">
    <source>
        <dbReference type="ARBA" id="ARBA00022989"/>
    </source>
</evidence>
<feature type="transmembrane region" description="Helical" evidence="6">
    <location>
        <begin position="363"/>
        <end position="383"/>
    </location>
</feature>
<dbReference type="PANTHER" id="PTHR48022">
    <property type="entry name" value="PLASTIDIC GLUCOSE TRANSPORTER 4"/>
    <property type="match status" value="1"/>
</dbReference>
<comment type="subcellular location">
    <subcellularLocation>
        <location evidence="1">Membrane</location>
        <topology evidence="1">Multi-pass membrane protein</topology>
    </subcellularLocation>
</comment>
<dbReference type="SUPFAM" id="SSF103473">
    <property type="entry name" value="MFS general substrate transporter"/>
    <property type="match status" value="1"/>
</dbReference>
<dbReference type="GO" id="GO:0016020">
    <property type="term" value="C:membrane"/>
    <property type="evidence" value="ECO:0007669"/>
    <property type="project" value="UniProtKB-SubCell"/>
</dbReference>
<feature type="transmembrane region" description="Helical" evidence="6">
    <location>
        <begin position="106"/>
        <end position="124"/>
    </location>
</feature>
<dbReference type="Pfam" id="PF00083">
    <property type="entry name" value="Sugar_tr"/>
    <property type="match status" value="1"/>
</dbReference>
<feature type="transmembrane region" description="Helical" evidence="6">
    <location>
        <begin position="465"/>
        <end position="483"/>
    </location>
</feature>
<keyword evidence="4 6" id="KW-1133">Transmembrane helix</keyword>
<feature type="domain" description="Major facilitator superfamily (MFS) profile" evidence="7">
    <location>
        <begin position="30"/>
        <end position="487"/>
    </location>
</feature>
<evidence type="ECO:0000256" key="6">
    <source>
        <dbReference type="SAM" id="Phobius"/>
    </source>
</evidence>
<feature type="transmembrane region" description="Helical" evidence="6">
    <location>
        <begin position="301"/>
        <end position="322"/>
    </location>
</feature>
<name>A0A3S4ARK4_9PEZI</name>
<dbReference type="PANTHER" id="PTHR48022:SF15">
    <property type="entry name" value="ALPHA-GLUCOSIDE TRANSPORTER, PUTATIVE (AFU_ORTHOLOGUE AFUA_5G00500)-RELATED"/>
    <property type="match status" value="1"/>
</dbReference>
<evidence type="ECO:0000256" key="3">
    <source>
        <dbReference type="ARBA" id="ARBA00022692"/>
    </source>
</evidence>
<evidence type="ECO:0000313" key="8">
    <source>
        <dbReference type="EMBL" id="SPQ24259.1"/>
    </source>
</evidence>
<feature type="transmembrane region" description="Helical" evidence="6">
    <location>
        <begin position="136"/>
        <end position="153"/>
    </location>
</feature>
<evidence type="ECO:0000256" key="5">
    <source>
        <dbReference type="ARBA" id="ARBA00023136"/>
    </source>
</evidence>
<feature type="transmembrane region" description="Helical" evidence="6">
    <location>
        <begin position="165"/>
        <end position="184"/>
    </location>
</feature>
<dbReference type="AlphaFoldDB" id="A0A3S4ARK4"/>
<protein>
    <submittedName>
        <fullName evidence="8">13e0db86-bdd5-49ed-ad3e-22ad649c4bb1</fullName>
    </submittedName>
</protein>
<dbReference type="InterPro" id="IPR050360">
    <property type="entry name" value="MFS_Sugar_Transporters"/>
</dbReference>
<dbReference type="Proteomes" id="UP000289323">
    <property type="component" value="Unassembled WGS sequence"/>
</dbReference>
<comment type="similarity">
    <text evidence="2">Belongs to the major facilitator superfamily. Sugar transporter (TC 2.A.1.1) family.</text>
</comment>
<sequence length="544" mass="60158">MTLIHGIDYSVVNPDNKWKMLRSQSRFALLALLISSGVVMQGFDIVAGGQLAALPAFKEKFGVLQDDGSYLIPAHYLSAWNSIAPAMEIATSFIFAPLLEKYGRKWGILAASLISTVGVILQQLAPDWRTHLAGRAVNGIAIGMMFTISPLWIGETCRPELRGFFLCFFNTSIVFGQFAIVVVSQGSNHLSGKWQWWLPVVAMYFFPLILTAAWPFFPESPSWLIRHGKREEAKKALRRIYGFKEQAFYEIEASRMEEEVRLTSDLGRSSIDSSRPRRRILGVDVERAAECFDAANRKRTLTAIFAASAQQMIGATFVIGYATYFFELIGISNYFAASMALYAVMLAASMSAFPLTEIYGRRFLIVGPQFALCFMLLIIGILGCVPDKTKASWGIVALLYVWAIIYQLSIGATGFVLASEIATLRLRATTQGLITITNAVWGLIMQFTVPYMINPDAGNLGGKVGFIFLGTGLMASVGGWYLFPETKGLSFEKLDQLYAMKVPARLFQKVAAEGMGRHAAGEHVEKEGGIITEEHVRVETSRMA</sequence>
<feature type="transmembrane region" description="Helical" evidence="6">
    <location>
        <begin position="196"/>
        <end position="217"/>
    </location>
</feature>
<feature type="transmembrane region" description="Helical" evidence="6">
    <location>
        <begin position="395"/>
        <end position="418"/>
    </location>
</feature>
<keyword evidence="5 6" id="KW-0472">Membrane</keyword>
<dbReference type="Gene3D" id="1.20.1250.20">
    <property type="entry name" value="MFS general substrate transporter like domains"/>
    <property type="match status" value="1"/>
</dbReference>
<feature type="transmembrane region" description="Helical" evidence="6">
    <location>
        <begin position="334"/>
        <end position="356"/>
    </location>
</feature>
<dbReference type="InterPro" id="IPR020846">
    <property type="entry name" value="MFS_dom"/>
</dbReference>
<proteinExistence type="inferred from homology"/>
<accession>A0A3S4ARK4</accession>
<evidence type="ECO:0000256" key="1">
    <source>
        <dbReference type="ARBA" id="ARBA00004141"/>
    </source>
</evidence>
<evidence type="ECO:0000256" key="2">
    <source>
        <dbReference type="ARBA" id="ARBA00010992"/>
    </source>
</evidence>
<feature type="transmembrane region" description="Helical" evidence="6">
    <location>
        <begin position="27"/>
        <end position="57"/>
    </location>
</feature>
<dbReference type="GO" id="GO:0005351">
    <property type="term" value="F:carbohydrate:proton symporter activity"/>
    <property type="evidence" value="ECO:0007669"/>
    <property type="project" value="TreeGrafter"/>
</dbReference>
<dbReference type="FunFam" id="1.20.1250.20:FF:000078">
    <property type="entry name" value="MFS maltose transporter, putative"/>
    <property type="match status" value="1"/>
</dbReference>
<dbReference type="InterPro" id="IPR036259">
    <property type="entry name" value="MFS_trans_sf"/>
</dbReference>
<dbReference type="PROSITE" id="PS50850">
    <property type="entry name" value="MFS"/>
    <property type="match status" value="1"/>
</dbReference>
<keyword evidence="3 6" id="KW-0812">Transmembrane</keyword>
<organism evidence="8 9">
    <name type="scientific">Thermothielavioides terrestris</name>
    <dbReference type="NCBI Taxonomy" id="2587410"/>
    <lineage>
        <taxon>Eukaryota</taxon>
        <taxon>Fungi</taxon>
        <taxon>Dikarya</taxon>
        <taxon>Ascomycota</taxon>
        <taxon>Pezizomycotina</taxon>
        <taxon>Sordariomycetes</taxon>
        <taxon>Sordariomycetidae</taxon>
        <taxon>Sordariales</taxon>
        <taxon>Chaetomiaceae</taxon>
        <taxon>Thermothielavioides</taxon>
    </lineage>
</organism>
<dbReference type="EMBL" id="OUUZ01000013">
    <property type="protein sequence ID" value="SPQ24259.1"/>
    <property type="molecule type" value="Genomic_DNA"/>
</dbReference>
<gene>
    <name evidence="8" type="ORF">TT172_LOCUS6678</name>
</gene>
<evidence type="ECO:0000313" key="9">
    <source>
        <dbReference type="Proteomes" id="UP000289323"/>
    </source>
</evidence>
<evidence type="ECO:0000259" key="7">
    <source>
        <dbReference type="PROSITE" id="PS50850"/>
    </source>
</evidence>
<reference evidence="8 9" key="1">
    <citation type="submission" date="2018-04" db="EMBL/GenBank/DDBJ databases">
        <authorList>
            <person name="Huttner S."/>
            <person name="Dainat J."/>
        </authorList>
    </citation>
    <scope>NUCLEOTIDE SEQUENCE [LARGE SCALE GENOMIC DNA]</scope>
</reference>
<dbReference type="InterPro" id="IPR005828">
    <property type="entry name" value="MFS_sugar_transport-like"/>
</dbReference>